<dbReference type="Proteomes" id="UP001341136">
    <property type="component" value="Chromosome"/>
</dbReference>
<protein>
    <submittedName>
        <fullName evidence="2">Uncharacterized protein</fullName>
    </submittedName>
</protein>
<reference evidence="2 3" key="1">
    <citation type="submission" date="2024-01" db="EMBL/GenBank/DDBJ databases">
        <title>Culturomics analysis of mouse respiratory tract.</title>
        <authorList>
            <person name="Phillips A.M."/>
            <person name="Collette N.M."/>
            <person name="Mageeney C.M."/>
            <person name="Sinha A."/>
            <person name="Hern K.E."/>
            <person name="Arkin A.P."/>
            <person name="Williams K.P."/>
            <person name="Branda S."/>
        </authorList>
    </citation>
    <scope>NUCLEOTIDE SEQUENCE [LARGE SCALE GENOMIC DNA]</scope>
    <source>
        <strain evidence="2 3">CP20</strain>
    </source>
</reference>
<organism evidence="2 3">
    <name type="scientific">Shouchella rhizosphaerae</name>
    <dbReference type="NCBI Taxonomy" id="866786"/>
    <lineage>
        <taxon>Bacteria</taxon>
        <taxon>Bacillati</taxon>
        <taxon>Bacillota</taxon>
        <taxon>Bacilli</taxon>
        <taxon>Bacillales</taxon>
        <taxon>Bacillaceae</taxon>
        <taxon>Shouchella</taxon>
    </lineage>
</organism>
<evidence type="ECO:0000313" key="3">
    <source>
        <dbReference type="Proteomes" id="UP001341136"/>
    </source>
</evidence>
<accession>A0ABZ2CTL0</accession>
<keyword evidence="1" id="KW-0472">Membrane</keyword>
<proteinExistence type="predicted"/>
<keyword evidence="1" id="KW-0812">Transmembrane</keyword>
<sequence length="55" mass="6348">MKYFGYLGAGFWALLLILFLVDVYDPTPGVIFNAMFMSILAFVFMVLLFNEVCER</sequence>
<keyword evidence="3" id="KW-1185">Reference proteome</keyword>
<dbReference type="RefSeq" id="WP_267522316.1">
    <property type="nucleotide sequence ID" value="NZ_CP144921.1"/>
</dbReference>
<dbReference type="EMBL" id="CP144921">
    <property type="protein sequence ID" value="WWA30358.1"/>
    <property type="molecule type" value="Genomic_DNA"/>
</dbReference>
<feature type="transmembrane region" description="Helical" evidence="1">
    <location>
        <begin position="7"/>
        <end position="24"/>
    </location>
</feature>
<gene>
    <name evidence="2" type="ORF">V5G21_00755</name>
</gene>
<evidence type="ECO:0000313" key="2">
    <source>
        <dbReference type="EMBL" id="WWA30358.1"/>
    </source>
</evidence>
<feature type="transmembrane region" description="Helical" evidence="1">
    <location>
        <begin position="30"/>
        <end position="49"/>
    </location>
</feature>
<evidence type="ECO:0000256" key="1">
    <source>
        <dbReference type="SAM" id="Phobius"/>
    </source>
</evidence>
<keyword evidence="1" id="KW-1133">Transmembrane helix</keyword>
<name>A0ABZ2CTL0_9BACI</name>